<dbReference type="InterPro" id="IPR039422">
    <property type="entry name" value="MarR/SlyA-like"/>
</dbReference>
<dbReference type="GO" id="GO:0003700">
    <property type="term" value="F:DNA-binding transcription factor activity"/>
    <property type="evidence" value="ECO:0007669"/>
    <property type="project" value="InterPro"/>
</dbReference>
<dbReference type="AlphaFoldDB" id="A0A2R4CBW9"/>
<gene>
    <name evidence="2" type="ORF">C9I28_16905</name>
</gene>
<dbReference type="Proteomes" id="UP000240505">
    <property type="component" value="Chromosome"/>
</dbReference>
<accession>A0A2R4CBW9</accession>
<dbReference type="GO" id="GO:0006950">
    <property type="term" value="P:response to stress"/>
    <property type="evidence" value="ECO:0007669"/>
    <property type="project" value="TreeGrafter"/>
</dbReference>
<reference evidence="2 3" key="1">
    <citation type="submission" date="2018-03" db="EMBL/GenBank/DDBJ databases">
        <title>Massilia armeniaca sp. nov., isolated from desert soil.</title>
        <authorList>
            <person name="Huang H."/>
            <person name="Ren M."/>
        </authorList>
    </citation>
    <scope>NUCLEOTIDE SEQUENCE [LARGE SCALE GENOMIC DNA]</scope>
    <source>
        <strain evidence="2 3">ZMN-3</strain>
    </source>
</reference>
<evidence type="ECO:0000313" key="2">
    <source>
        <dbReference type="EMBL" id="AVR97134.1"/>
    </source>
</evidence>
<dbReference type="PANTHER" id="PTHR33164">
    <property type="entry name" value="TRANSCRIPTIONAL REGULATOR, MARR FAMILY"/>
    <property type="match status" value="1"/>
</dbReference>
<dbReference type="InterPro" id="IPR000835">
    <property type="entry name" value="HTH_MarR-typ"/>
</dbReference>
<dbReference type="RefSeq" id="WP_107142483.1">
    <property type="nucleotide sequence ID" value="NZ_CP028324.1"/>
</dbReference>
<evidence type="ECO:0000259" key="1">
    <source>
        <dbReference type="PROSITE" id="PS50995"/>
    </source>
</evidence>
<dbReference type="Gene3D" id="1.10.10.10">
    <property type="entry name" value="Winged helix-like DNA-binding domain superfamily/Winged helix DNA-binding domain"/>
    <property type="match status" value="1"/>
</dbReference>
<proteinExistence type="predicted"/>
<protein>
    <submittedName>
        <fullName evidence="2">MarR family transcriptional regulator</fullName>
    </submittedName>
</protein>
<organism evidence="2 3">
    <name type="scientific">Pseudoduganella armeniaca</name>
    <dbReference type="NCBI Taxonomy" id="2072590"/>
    <lineage>
        <taxon>Bacteria</taxon>
        <taxon>Pseudomonadati</taxon>
        <taxon>Pseudomonadota</taxon>
        <taxon>Betaproteobacteria</taxon>
        <taxon>Burkholderiales</taxon>
        <taxon>Oxalobacteraceae</taxon>
        <taxon>Telluria group</taxon>
        <taxon>Pseudoduganella</taxon>
    </lineage>
</organism>
<keyword evidence="3" id="KW-1185">Reference proteome</keyword>
<evidence type="ECO:0000313" key="3">
    <source>
        <dbReference type="Proteomes" id="UP000240505"/>
    </source>
</evidence>
<dbReference type="InterPro" id="IPR036388">
    <property type="entry name" value="WH-like_DNA-bd_sf"/>
</dbReference>
<dbReference type="PROSITE" id="PS50995">
    <property type="entry name" value="HTH_MARR_2"/>
    <property type="match status" value="1"/>
</dbReference>
<dbReference type="SMART" id="SM00347">
    <property type="entry name" value="HTH_MARR"/>
    <property type="match status" value="1"/>
</dbReference>
<name>A0A2R4CBW9_9BURK</name>
<dbReference type="InterPro" id="IPR036390">
    <property type="entry name" value="WH_DNA-bd_sf"/>
</dbReference>
<dbReference type="EMBL" id="CP028324">
    <property type="protein sequence ID" value="AVR97134.1"/>
    <property type="molecule type" value="Genomic_DNA"/>
</dbReference>
<dbReference type="PANTHER" id="PTHR33164:SF99">
    <property type="entry name" value="MARR FAMILY REGULATORY PROTEIN"/>
    <property type="match status" value="1"/>
</dbReference>
<dbReference type="SUPFAM" id="SSF46785">
    <property type="entry name" value="Winged helix' DNA-binding domain"/>
    <property type="match status" value="1"/>
</dbReference>
<feature type="domain" description="HTH marR-type" evidence="1">
    <location>
        <begin position="1"/>
        <end position="150"/>
    </location>
</feature>
<dbReference type="KEGG" id="masz:C9I28_16905"/>
<dbReference type="Pfam" id="PF12802">
    <property type="entry name" value="MarR_2"/>
    <property type="match status" value="1"/>
</dbReference>
<dbReference type="OrthoDB" id="5511415at2"/>
<sequence>MDNENRTQPIRELVLNVFATNGCLVDSGNKLVREIGLTTAWWQVLGALGYAPAPLPVAHIARNMGLTRQAVQRVVELLAGRGFVTFAANPHHQRARLVVLTPAGRKALTAAESAAAAVDRIALDRIGAERVAIASAVLAELREVLAQVLDLPPDASLPEPTEKG</sequence>